<dbReference type="PANTHER" id="PTHR42891:SF1">
    <property type="entry name" value="D-GLYCERO-BETA-D-MANNO-HEPTOSE-1,7-BISPHOSPHATE 7-PHOSPHATASE"/>
    <property type="match status" value="1"/>
</dbReference>
<comment type="catalytic activity">
    <reaction evidence="1">
        <text>D-glycero-beta-D-manno-heptose 1,7-bisphosphate + H2O = D-glycero-beta-D-manno-heptose 1-phosphate + phosphate</text>
        <dbReference type="Rhea" id="RHEA:28518"/>
        <dbReference type="ChEBI" id="CHEBI:15377"/>
        <dbReference type="ChEBI" id="CHEBI:43474"/>
        <dbReference type="ChEBI" id="CHEBI:60208"/>
        <dbReference type="ChEBI" id="CHEBI:61593"/>
        <dbReference type="EC" id="3.1.3.82"/>
    </reaction>
</comment>
<evidence type="ECO:0000313" key="18">
    <source>
        <dbReference type="Proteomes" id="UP000196138"/>
    </source>
</evidence>
<dbReference type="GO" id="GO:0005975">
    <property type="term" value="P:carbohydrate metabolic process"/>
    <property type="evidence" value="ECO:0007669"/>
    <property type="project" value="InterPro"/>
</dbReference>
<dbReference type="Proteomes" id="UP000196138">
    <property type="component" value="Chromosome"/>
</dbReference>
<dbReference type="OrthoDB" id="9781367at2"/>
<dbReference type="NCBIfam" id="NF006506">
    <property type="entry name" value="PRK08942.1"/>
    <property type="match status" value="1"/>
</dbReference>
<dbReference type="EMBL" id="CP021455">
    <property type="protein sequence ID" value="ARU06592.1"/>
    <property type="molecule type" value="Genomic_DNA"/>
</dbReference>
<evidence type="ECO:0000256" key="12">
    <source>
        <dbReference type="ARBA" id="ARBA00022801"/>
    </source>
</evidence>
<evidence type="ECO:0000256" key="11">
    <source>
        <dbReference type="ARBA" id="ARBA00022723"/>
    </source>
</evidence>
<proteinExistence type="inferred from homology"/>
<dbReference type="RefSeq" id="WP_087284000.1">
    <property type="nucleotide sequence ID" value="NZ_CP021455.1"/>
</dbReference>
<evidence type="ECO:0000256" key="6">
    <source>
        <dbReference type="ARBA" id="ARBA00005628"/>
    </source>
</evidence>
<dbReference type="SUPFAM" id="SSF56784">
    <property type="entry name" value="HAD-like"/>
    <property type="match status" value="1"/>
</dbReference>
<comment type="subcellular location">
    <subcellularLocation>
        <location evidence="4">Cytoplasm</location>
    </subcellularLocation>
</comment>
<evidence type="ECO:0000313" key="17">
    <source>
        <dbReference type="EMBL" id="ARU06592.1"/>
    </source>
</evidence>
<evidence type="ECO:0000256" key="3">
    <source>
        <dbReference type="ARBA" id="ARBA00001947"/>
    </source>
</evidence>
<evidence type="ECO:0000256" key="4">
    <source>
        <dbReference type="ARBA" id="ARBA00004496"/>
    </source>
</evidence>
<accession>A0A1Y0ETM3</accession>
<keyword evidence="11" id="KW-0479">Metal-binding</keyword>
<evidence type="ECO:0000256" key="2">
    <source>
        <dbReference type="ARBA" id="ARBA00001946"/>
    </source>
</evidence>
<name>A0A1Y0ETM3_9BURK</name>
<gene>
    <name evidence="17" type="ORF">CCO03_02295</name>
</gene>
<comment type="cofactor">
    <cofactor evidence="2">
        <name>Mg(2+)</name>
        <dbReference type="ChEBI" id="CHEBI:18420"/>
    </cofactor>
</comment>
<dbReference type="GO" id="GO:0034200">
    <property type="term" value="F:D-glycero-beta-D-manno-heptose 1,7-bisphosphate 7-phosphatase activity"/>
    <property type="evidence" value="ECO:0007669"/>
    <property type="project" value="UniProtKB-EC"/>
</dbReference>
<reference evidence="17 18" key="1">
    <citation type="submission" date="2017-05" db="EMBL/GenBank/DDBJ databases">
        <authorList>
            <person name="Song R."/>
            <person name="Chenine A.L."/>
            <person name="Ruprecht R.M."/>
        </authorList>
    </citation>
    <scope>NUCLEOTIDE SEQUENCE [LARGE SCALE GENOMIC DNA]</scope>
    <source>
        <strain evidence="17 18">DSM 26136</strain>
    </source>
</reference>
<dbReference type="GO" id="GO:0005737">
    <property type="term" value="C:cytoplasm"/>
    <property type="evidence" value="ECO:0007669"/>
    <property type="project" value="UniProtKB-SubCell"/>
</dbReference>
<keyword evidence="14" id="KW-0460">Magnesium</keyword>
<dbReference type="EC" id="3.1.3.82" evidence="8"/>
<keyword evidence="10" id="KW-0963">Cytoplasm</keyword>
<keyword evidence="18" id="KW-1185">Reference proteome</keyword>
<evidence type="ECO:0000256" key="9">
    <source>
        <dbReference type="ARBA" id="ARBA00014542"/>
    </source>
</evidence>
<dbReference type="NCBIfam" id="TIGR01662">
    <property type="entry name" value="HAD-SF-IIIA"/>
    <property type="match status" value="1"/>
</dbReference>
<dbReference type="InterPro" id="IPR006543">
    <property type="entry name" value="Histidinol-phos"/>
</dbReference>
<organism evidence="17 18">
    <name type="scientific">Comamonas serinivorans</name>
    <dbReference type="NCBI Taxonomy" id="1082851"/>
    <lineage>
        <taxon>Bacteria</taxon>
        <taxon>Pseudomonadati</taxon>
        <taxon>Pseudomonadota</taxon>
        <taxon>Betaproteobacteria</taxon>
        <taxon>Burkholderiales</taxon>
        <taxon>Comamonadaceae</taxon>
        <taxon>Comamonas</taxon>
    </lineage>
</organism>
<comment type="subunit">
    <text evidence="7">Monomer.</text>
</comment>
<evidence type="ECO:0000256" key="14">
    <source>
        <dbReference type="ARBA" id="ARBA00022842"/>
    </source>
</evidence>
<evidence type="ECO:0000256" key="7">
    <source>
        <dbReference type="ARBA" id="ARBA00011245"/>
    </source>
</evidence>
<dbReference type="Gene3D" id="3.40.50.1000">
    <property type="entry name" value="HAD superfamily/HAD-like"/>
    <property type="match status" value="1"/>
</dbReference>
<evidence type="ECO:0000256" key="1">
    <source>
        <dbReference type="ARBA" id="ARBA00001226"/>
    </source>
</evidence>
<dbReference type="CDD" id="cd07503">
    <property type="entry name" value="HAD_HisB-N"/>
    <property type="match status" value="1"/>
</dbReference>
<dbReference type="Pfam" id="PF13242">
    <property type="entry name" value="Hydrolase_like"/>
    <property type="match status" value="1"/>
</dbReference>
<dbReference type="InterPro" id="IPR006549">
    <property type="entry name" value="HAD-SF_hydro_IIIA"/>
</dbReference>
<evidence type="ECO:0000256" key="8">
    <source>
        <dbReference type="ARBA" id="ARBA00012987"/>
    </source>
</evidence>
<keyword evidence="12" id="KW-0378">Hydrolase</keyword>
<keyword evidence="13" id="KW-0862">Zinc</keyword>
<dbReference type="FunFam" id="3.40.50.1000:FF:000168">
    <property type="entry name" value="D,D-heptose 1,7-bisphosphate phosphatase"/>
    <property type="match status" value="1"/>
</dbReference>
<dbReference type="NCBIfam" id="TIGR01656">
    <property type="entry name" value="Histidinol-ppas"/>
    <property type="match status" value="1"/>
</dbReference>
<evidence type="ECO:0000256" key="13">
    <source>
        <dbReference type="ARBA" id="ARBA00022833"/>
    </source>
</evidence>
<sequence length="200" mass="20780">MLKLVILDRDGTLNAETDAFIARPEQWQALPGALEAVARLNQAGYTVVIAANVPGLGRGLIDMAALNEVHARLHKELAAAGGRIDSVFFCPHVPEDQCDCRKPKPGLFTQIGLRYGVDLAQVHAVGNSLADVQAARAAGCRVHLVLTGRGRPDSTDPLPAAFGDDVHVHADLGALAQALVAQAPSAPPPTGQAAVSPSLG</sequence>
<dbReference type="InterPro" id="IPR036412">
    <property type="entry name" value="HAD-like_sf"/>
</dbReference>
<evidence type="ECO:0000256" key="10">
    <source>
        <dbReference type="ARBA" id="ARBA00022490"/>
    </source>
</evidence>
<evidence type="ECO:0000256" key="16">
    <source>
        <dbReference type="ARBA" id="ARBA00031828"/>
    </source>
</evidence>
<comment type="pathway">
    <text evidence="5">Nucleotide-sugar biosynthesis; ADP-L-glycero-beta-D-manno-heptose biosynthesis; ADP-L-glycero-beta-D-manno-heptose from D-glycero-beta-D-manno-heptose 7-phosphate: step 2/4.</text>
</comment>
<keyword evidence="15" id="KW-0119">Carbohydrate metabolism</keyword>
<comment type="cofactor">
    <cofactor evidence="3">
        <name>Zn(2+)</name>
        <dbReference type="ChEBI" id="CHEBI:29105"/>
    </cofactor>
</comment>
<dbReference type="KEGG" id="cser:CCO03_02295"/>
<dbReference type="GO" id="GO:0046872">
    <property type="term" value="F:metal ion binding"/>
    <property type="evidence" value="ECO:0007669"/>
    <property type="project" value="UniProtKB-KW"/>
</dbReference>
<protein>
    <recommendedName>
        <fullName evidence="9">D-glycero-beta-D-manno-heptose-1,7-bisphosphate 7-phosphatase</fullName>
        <ecNumber evidence="8">3.1.3.82</ecNumber>
    </recommendedName>
    <alternativeName>
        <fullName evidence="16">D,D-heptose 1,7-bisphosphate phosphatase</fullName>
    </alternativeName>
</protein>
<dbReference type="AlphaFoldDB" id="A0A1Y0ETM3"/>
<comment type="similarity">
    <text evidence="6">Belongs to the GmhB family.</text>
</comment>
<dbReference type="PANTHER" id="PTHR42891">
    <property type="entry name" value="D-GLYCERO-BETA-D-MANNO-HEPTOSE-1,7-BISPHOSPHATE 7-PHOSPHATASE"/>
    <property type="match status" value="1"/>
</dbReference>
<evidence type="ECO:0000256" key="15">
    <source>
        <dbReference type="ARBA" id="ARBA00023277"/>
    </source>
</evidence>
<evidence type="ECO:0000256" key="5">
    <source>
        <dbReference type="ARBA" id="ARBA00004708"/>
    </source>
</evidence>
<dbReference type="InterPro" id="IPR004446">
    <property type="entry name" value="Heptose_bisP_phosphatase"/>
</dbReference>
<dbReference type="InterPro" id="IPR023214">
    <property type="entry name" value="HAD_sf"/>
</dbReference>